<reference evidence="1 2" key="1">
    <citation type="journal article" date="2013" name="Genome Announc.">
        <title>Complete Genome of Bacillus megaterium Siphophage Slash.</title>
        <authorList>
            <person name="Decrescenzo A.J."/>
            <person name="Ritter M.A."/>
            <person name="Chamakura K.R."/>
            <person name="Kuty Everett G.F."/>
        </authorList>
    </citation>
    <scope>NUCLEOTIDE SEQUENCE [LARGE SCALE GENOMIC DNA]</scope>
</reference>
<sequence>MEQKELSRKEIIDGLLDVYNDYMELFKIFGDKEYLEVTELVLKHLKKITAGQALAL</sequence>
<organism evidence="1 2">
    <name type="scientific">Bacillus phage Slash</name>
    <dbReference type="NCBI Taxonomy" id="1406790"/>
    <lineage>
        <taxon>Viruses</taxon>
        <taxon>Duplodnaviria</taxon>
        <taxon>Heunggongvirae</taxon>
        <taxon>Uroviricota</taxon>
        <taxon>Caudoviricetes</taxon>
        <taxon>Slashvirus</taxon>
        <taxon>Slashvirus slash</taxon>
    </lineage>
</organism>
<dbReference type="EMBL" id="KF669661">
    <property type="protein sequence ID" value="AGY48350.1"/>
    <property type="molecule type" value="Genomic_DNA"/>
</dbReference>
<dbReference type="KEGG" id="vg:18989651"/>
<dbReference type="OrthoDB" id="25250at10239"/>
<dbReference type="RefSeq" id="YP_008771963.1">
    <property type="nucleotide sequence ID" value="NC_022774.1"/>
</dbReference>
<evidence type="ECO:0000313" key="2">
    <source>
        <dbReference type="Proteomes" id="UP000017660"/>
    </source>
</evidence>
<name>U5PWH3_9CAUD</name>
<keyword evidence="2" id="KW-1185">Reference proteome</keyword>
<accession>U5PWH3</accession>
<dbReference type="GeneID" id="18989651"/>
<protein>
    <submittedName>
        <fullName evidence="1">Uncharacterized protein</fullName>
    </submittedName>
</protein>
<evidence type="ECO:0000313" key="1">
    <source>
        <dbReference type="EMBL" id="AGY48350.1"/>
    </source>
</evidence>
<dbReference type="Proteomes" id="UP000017660">
    <property type="component" value="Segment"/>
</dbReference>
<proteinExistence type="predicted"/>
<gene>
    <name evidence="1" type="ORF">Slash_61</name>
</gene>